<evidence type="ECO:0000313" key="2">
    <source>
        <dbReference type="EMBL" id="GAA2910341.1"/>
    </source>
</evidence>
<dbReference type="InterPro" id="IPR036388">
    <property type="entry name" value="WH-like_DNA-bd_sf"/>
</dbReference>
<dbReference type="InterPro" id="IPR016032">
    <property type="entry name" value="Sig_transdc_resp-reg_C-effctor"/>
</dbReference>
<organism evidence="2 3">
    <name type="scientific">Streptomyces thioluteus</name>
    <dbReference type="NCBI Taxonomy" id="66431"/>
    <lineage>
        <taxon>Bacteria</taxon>
        <taxon>Bacillati</taxon>
        <taxon>Actinomycetota</taxon>
        <taxon>Actinomycetes</taxon>
        <taxon>Kitasatosporales</taxon>
        <taxon>Streptomycetaceae</taxon>
        <taxon>Streptomyces</taxon>
    </lineage>
</organism>
<keyword evidence="3" id="KW-1185">Reference proteome</keyword>
<reference evidence="2 3" key="1">
    <citation type="journal article" date="2019" name="Int. J. Syst. Evol. Microbiol.">
        <title>The Global Catalogue of Microorganisms (GCM) 10K type strain sequencing project: providing services to taxonomists for standard genome sequencing and annotation.</title>
        <authorList>
            <consortium name="The Broad Institute Genomics Platform"/>
            <consortium name="The Broad Institute Genome Sequencing Center for Infectious Disease"/>
            <person name="Wu L."/>
            <person name="Ma J."/>
        </authorList>
    </citation>
    <scope>NUCLEOTIDE SEQUENCE [LARGE SCALE GENOMIC DNA]</scope>
    <source>
        <strain evidence="2 3">JCM 4087</strain>
    </source>
</reference>
<name>A0ABN3WDQ1_STRTU</name>
<gene>
    <name evidence="2" type="ORF">GCM10020221_02840</name>
</gene>
<comment type="caution">
    <text evidence="2">The sequence shown here is derived from an EMBL/GenBank/DDBJ whole genome shotgun (WGS) entry which is preliminary data.</text>
</comment>
<proteinExistence type="predicted"/>
<feature type="domain" description="HTH luxR-type" evidence="1">
    <location>
        <begin position="216"/>
        <end position="265"/>
    </location>
</feature>
<dbReference type="InterPro" id="IPR000792">
    <property type="entry name" value="Tscrpt_reg_LuxR_C"/>
</dbReference>
<protein>
    <recommendedName>
        <fullName evidence="1">HTH luxR-type domain-containing protein</fullName>
    </recommendedName>
</protein>
<sequence length="273" mass="29229">MRIPNSLYMVPDPGDRAAAEIPPGGGAAESGDIDHVLAQMRPLIESAVNNTQIRALEESALAVIDDRSVAVRAFNSLVGEAKLSVTLLVPPTRDAPRLVAAALGVLAARGPRDARVQILAPPEMAGDERLAELATLLDGVEIRLAAGVRHAAAVVDQRVALIRPGEATVFGAEASVVRAPAVVRALYDIMMTAWYRAAPLAGYQRLQECLRRDSGVRILRMLGEGYTDEVAARELDISVRTYRRRVADIMRLLGARSRFQAGVNASNAGLLRA</sequence>
<accession>A0ABN3WDQ1</accession>
<dbReference type="Proteomes" id="UP001501102">
    <property type="component" value="Unassembled WGS sequence"/>
</dbReference>
<dbReference type="EMBL" id="BAAAXZ010000011">
    <property type="protein sequence ID" value="GAA2910341.1"/>
    <property type="molecule type" value="Genomic_DNA"/>
</dbReference>
<evidence type="ECO:0000313" key="3">
    <source>
        <dbReference type="Proteomes" id="UP001501102"/>
    </source>
</evidence>
<dbReference type="SMART" id="SM00421">
    <property type="entry name" value="HTH_LUXR"/>
    <property type="match status" value="1"/>
</dbReference>
<evidence type="ECO:0000259" key="1">
    <source>
        <dbReference type="SMART" id="SM00421"/>
    </source>
</evidence>
<dbReference type="SUPFAM" id="SSF46894">
    <property type="entry name" value="C-terminal effector domain of the bipartite response regulators"/>
    <property type="match status" value="1"/>
</dbReference>
<dbReference type="Gene3D" id="1.10.10.10">
    <property type="entry name" value="Winged helix-like DNA-binding domain superfamily/Winged helix DNA-binding domain"/>
    <property type="match status" value="1"/>
</dbReference>